<dbReference type="Proteomes" id="UP001272137">
    <property type="component" value="Unassembled WGS sequence"/>
</dbReference>
<gene>
    <name evidence="1" type="ORF">C7S16_1710</name>
</gene>
<sequence>MRAVGGRCTFVRIESRACRRTRRMPAVRARRCERARCAQAGRRLPASRPHRLRPRVVDALRGPPDRRAAQAGLAAECGCGKL</sequence>
<evidence type="ECO:0000313" key="1">
    <source>
        <dbReference type="EMBL" id="MDW9256020.1"/>
    </source>
</evidence>
<organism evidence="1 2">
    <name type="scientific">Burkholderia thailandensis</name>
    <dbReference type="NCBI Taxonomy" id="57975"/>
    <lineage>
        <taxon>Bacteria</taxon>
        <taxon>Pseudomonadati</taxon>
        <taxon>Pseudomonadota</taxon>
        <taxon>Betaproteobacteria</taxon>
        <taxon>Burkholderiales</taxon>
        <taxon>Burkholderiaceae</taxon>
        <taxon>Burkholderia</taxon>
        <taxon>pseudomallei group</taxon>
    </lineage>
</organism>
<proteinExistence type="predicted"/>
<comment type="caution">
    <text evidence="1">The sequence shown here is derived from an EMBL/GenBank/DDBJ whole genome shotgun (WGS) entry which is preliminary data.</text>
</comment>
<evidence type="ECO:0000313" key="2">
    <source>
        <dbReference type="Proteomes" id="UP001272137"/>
    </source>
</evidence>
<name>A0AAW9CZF1_BURTH</name>
<protein>
    <submittedName>
        <fullName evidence="1">Uncharacterized protein</fullName>
    </submittedName>
</protein>
<reference evidence="1" key="1">
    <citation type="submission" date="2018-08" db="EMBL/GenBank/DDBJ databases">
        <title>Identification of Burkholderia cepacia strains that express a Burkholderia pseudomallei-like capsular polysaccharide.</title>
        <authorList>
            <person name="Burtnick M.N."/>
            <person name="Vongsouvath M."/>
            <person name="Newton P."/>
            <person name="Wuthiekanun V."/>
            <person name="Limmathurotsakul D."/>
            <person name="Brett P.J."/>
            <person name="Chantratita N."/>
            <person name="Dance D.A."/>
        </authorList>
    </citation>
    <scope>NUCLEOTIDE SEQUENCE</scope>
    <source>
        <strain evidence="1">SBXCC001</strain>
    </source>
</reference>
<dbReference type="AlphaFoldDB" id="A0AAW9CZF1"/>
<dbReference type="EMBL" id="QXCT01000002">
    <property type="protein sequence ID" value="MDW9256020.1"/>
    <property type="molecule type" value="Genomic_DNA"/>
</dbReference>
<accession>A0AAW9CZF1</accession>